<evidence type="ECO:0000313" key="2">
    <source>
        <dbReference type="Proteomes" id="UP000202440"/>
    </source>
</evidence>
<keyword evidence="2" id="KW-1185">Reference proteome</keyword>
<accession>A0A222FHQ0</accession>
<evidence type="ECO:0000313" key="1">
    <source>
        <dbReference type="EMBL" id="ASP38289.1"/>
    </source>
</evidence>
<organism evidence="1 2">
    <name type="scientific">Bacterioplanes sanyensis</name>
    <dbReference type="NCBI Taxonomy" id="1249553"/>
    <lineage>
        <taxon>Bacteria</taxon>
        <taxon>Pseudomonadati</taxon>
        <taxon>Pseudomonadota</taxon>
        <taxon>Gammaproteobacteria</taxon>
        <taxon>Oceanospirillales</taxon>
        <taxon>Oceanospirillaceae</taxon>
        <taxon>Bacterioplanes</taxon>
    </lineage>
</organism>
<dbReference type="EMBL" id="CP022530">
    <property type="protein sequence ID" value="ASP38289.1"/>
    <property type="molecule type" value="Genomic_DNA"/>
</dbReference>
<protein>
    <submittedName>
        <fullName evidence="1">Uncharacterized protein</fullName>
    </submittedName>
</protein>
<dbReference type="KEGG" id="bsan:CHH28_06155"/>
<reference evidence="1 2" key="1">
    <citation type="submission" date="2017-07" db="EMBL/GenBank/DDBJ databases">
        <title>Annotated genome sequence of Bacterioplanes sanyensis isolated from Red Sea.</title>
        <authorList>
            <person name="Rehman Z.U."/>
        </authorList>
    </citation>
    <scope>NUCLEOTIDE SEQUENCE [LARGE SCALE GENOMIC DNA]</scope>
    <source>
        <strain evidence="1 2">NV9</strain>
    </source>
</reference>
<name>A0A222FHQ0_9GAMM</name>
<dbReference type="Proteomes" id="UP000202440">
    <property type="component" value="Chromosome"/>
</dbReference>
<gene>
    <name evidence="1" type="ORF">CHH28_06155</name>
</gene>
<sequence>MPVRNAISIHFAGRVHCNGKRNPVDRSQLSHTVCWQIEFLFVVVEIMIGEQVTIHGDEWKKEDVADAIEWANTRVWEQQHWFAPSPTWDHDHCQICWRKLFKSSDPQHGVGYFNQQNDNWLCCECFSQFVQC</sequence>
<dbReference type="AlphaFoldDB" id="A0A222FHQ0"/>
<proteinExistence type="predicted"/>